<dbReference type="STRING" id="215243.A0A0D2DH31"/>
<dbReference type="HOGENOM" id="CLU_042179_1_1_1"/>
<accession>A0A0D2DH31</accession>
<reference evidence="3 4" key="1">
    <citation type="submission" date="2015-01" db="EMBL/GenBank/DDBJ databases">
        <title>The Genome Sequence of Exophiala oligosperma CBS72588.</title>
        <authorList>
            <consortium name="The Broad Institute Genomics Platform"/>
            <person name="Cuomo C."/>
            <person name="de Hoog S."/>
            <person name="Gorbushina A."/>
            <person name="Stielow B."/>
            <person name="Teixiera M."/>
            <person name="Abouelleil A."/>
            <person name="Chapman S.B."/>
            <person name="Priest M."/>
            <person name="Young S.K."/>
            <person name="Wortman J."/>
            <person name="Nusbaum C."/>
            <person name="Birren B."/>
        </authorList>
    </citation>
    <scope>NUCLEOTIDE SEQUENCE [LARGE SCALE GENOMIC DNA]</scope>
    <source>
        <strain evidence="3 4">CBS 72588</strain>
    </source>
</reference>
<dbReference type="VEuPathDB" id="FungiDB:PV06_07250"/>
<dbReference type="OrthoDB" id="2152029at2759"/>
<name>A0A0D2DH31_9EURO</name>
<dbReference type="PANTHER" id="PTHR48081:SF31">
    <property type="entry name" value="STERYL ACETYL HYDROLASE MUG81-RELATED"/>
    <property type="match status" value="1"/>
</dbReference>
<dbReference type="SUPFAM" id="SSF53474">
    <property type="entry name" value="alpha/beta-Hydrolases"/>
    <property type="match status" value="1"/>
</dbReference>
<feature type="domain" description="Alpha/beta hydrolase fold-3" evidence="2">
    <location>
        <begin position="71"/>
        <end position="277"/>
    </location>
</feature>
<dbReference type="PANTHER" id="PTHR48081">
    <property type="entry name" value="AB HYDROLASE SUPERFAMILY PROTEIN C4A8.06C"/>
    <property type="match status" value="1"/>
</dbReference>
<dbReference type="Proteomes" id="UP000053342">
    <property type="component" value="Unassembled WGS sequence"/>
</dbReference>
<dbReference type="Gene3D" id="3.40.50.1820">
    <property type="entry name" value="alpha/beta hydrolase"/>
    <property type="match status" value="1"/>
</dbReference>
<dbReference type="GO" id="GO:0016787">
    <property type="term" value="F:hydrolase activity"/>
    <property type="evidence" value="ECO:0007669"/>
    <property type="project" value="UniProtKB-KW"/>
</dbReference>
<sequence length="305" mass="33558">MSRSISHDQRNIAFREAFFSAEHAKKRAQKTSVVVEARAKDLGLEHQVEAVPDSRGAKLHWLGDRGSEKVILYFHGGGYGLPAFDGHILFLGQCLARCASAKGRKNVATKFPGQLLQATEALRLLLSSDYKPSEIVVGGDSAGGNLSIALISHILHPFVGIPSLSLEAPLGGLLLISPWVSFGTETQSFRDNELRDIFPVSTMSQLATEFVGKGGERNNWSEPFLASTSWWNNVPVRKILNVWGALEMFRDHIATFGQRLQMAGNSINNVECPMQVHIDCILDAQTGLEPGPMSVKIWEWLLEVL</sequence>
<evidence type="ECO:0000313" key="4">
    <source>
        <dbReference type="Proteomes" id="UP000053342"/>
    </source>
</evidence>
<dbReference type="RefSeq" id="XP_016261936.1">
    <property type="nucleotide sequence ID" value="XM_016408456.1"/>
</dbReference>
<proteinExistence type="predicted"/>
<evidence type="ECO:0000313" key="3">
    <source>
        <dbReference type="EMBL" id="KIW41720.1"/>
    </source>
</evidence>
<dbReference type="GeneID" id="27359324"/>
<dbReference type="Pfam" id="PF07859">
    <property type="entry name" value="Abhydrolase_3"/>
    <property type="match status" value="1"/>
</dbReference>
<dbReference type="InterPro" id="IPR029058">
    <property type="entry name" value="AB_hydrolase_fold"/>
</dbReference>
<keyword evidence="4" id="KW-1185">Reference proteome</keyword>
<dbReference type="EMBL" id="KN847337">
    <property type="protein sequence ID" value="KIW41720.1"/>
    <property type="molecule type" value="Genomic_DNA"/>
</dbReference>
<evidence type="ECO:0000256" key="1">
    <source>
        <dbReference type="ARBA" id="ARBA00022801"/>
    </source>
</evidence>
<dbReference type="InterPro" id="IPR013094">
    <property type="entry name" value="AB_hydrolase_3"/>
</dbReference>
<keyword evidence="1" id="KW-0378">Hydrolase</keyword>
<organism evidence="3 4">
    <name type="scientific">Exophiala oligosperma</name>
    <dbReference type="NCBI Taxonomy" id="215243"/>
    <lineage>
        <taxon>Eukaryota</taxon>
        <taxon>Fungi</taxon>
        <taxon>Dikarya</taxon>
        <taxon>Ascomycota</taxon>
        <taxon>Pezizomycotina</taxon>
        <taxon>Eurotiomycetes</taxon>
        <taxon>Chaetothyriomycetidae</taxon>
        <taxon>Chaetothyriales</taxon>
        <taxon>Herpotrichiellaceae</taxon>
        <taxon>Exophiala</taxon>
    </lineage>
</organism>
<dbReference type="InterPro" id="IPR050300">
    <property type="entry name" value="GDXG_lipolytic_enzyme"/>
</dbReference>
<evidence type="ECO:0000259" key="2">
    <source>
        <dbReference type="Pfam" id="PF07859"/>
    </source>
</evidence>
<dbReference type="AlphaFoldDB" id="A0A0D2DH31"/>
<protein>
    <recommendedName>
        <fullName evidence="2">Alpha/beta hydrolase fold-3 domain-containing protein</fullName>
    </recommendedName>
</protein>
<gene>
    <name evidence="3" type="ORF">PV06_07250</name>
</gene>